<evidence type="ECO:0000313" key="3">
    <source>
        <dbReference type="Proteomes" id="UP000837857"/>
    </source>
</evidence>
<keyword evidence="3" id="KW-1185">Reference proteome</keyword>
<feature type="region of interest" description="Disordered" evidence="1">
    <location>
        <begin position="129"/>
        <end position="172"/>
    </location>
</feature>
<protein>
    <submittedName>
        <fullName evidence="2">Uncharacterized protein</fullName>
    </submittedName>
</protein>
<gene>
    <name evidence="2" type="ORF">IPOD504_LOCUS17439</name>
</gene>
<dbReference type="EMBL" id="OW152821">
    <property type="protein sequence ID" value="CAH2076847.1"/>
    <property type="molecule type" value="Genomic_DNA"/>
</dbReference>
<feature type="compositionally biased region" description="Basic and acidic residues" evidence="1">
    <location>
        <begin position="129"/>
        <end position="143"/>
    </location>
</feature>
<proteinExistence type="predicted"/>
<evidence type="ECO:0000313" key="2">
    <source>
        <dbReference type="EMBL" id="CAH2076847.1"/>
    </source>
</evidence>
<accession>A0ABN8J9G0</accession>
<name>A0ABN8J9G0_9NEOP</name>
<sequence length="172" mass="19689">MERGESATKPLPRQKRILQLFKRGGCLGIQNDEDRYEYSIGTSKKANQENSLLEQMKSFSNETLCKLNYTLAKNYSTIEASHGNKSKPKDFLGKCKPGGCLDPPFNEEKYSYLPKLIVPESEKSITKMKQNEPEYNKEIKNESTTKFPGIDFTNAGVKKEKSRPRKKRTQVE</sequence>
<reference evidence="2" key="1">
    <citation type="submission" date="2022-03" db="EMBL/GenBank/DDBJ databases">
        <authorList>
            <person name="Martin H S."/>
        </authorList>
    </citation>
    <scope>NUCLEOTIDE SEQUENCE</scope>
</reference>
<organism evidence="2 3">
    <name type="scientific">Iphiclides podalirius</name>
    <name type="common">scarce swallowtail</name>
    <dbReference type="NCBI Taxonomy" id="110791"/>
    <lineage>
        <taxon>Eukaryota</taxon>
        <taxon>Metazoa</taxon>
        <taxon>Ecdysozoa</taxon>
        <taxon>Arthropoda</taxon>
        <taxon>Hexapoda</taxon>
        <taxon>Insecta</taxon>
        <taxon>Pterygota</taxon>
        <taxon>Neoptera</taxon>
        <taxon>Endopterygota</taxon>
        <taxon>Lepidoptera</taxon>
        <taxon>Glossata</taxon>
        <taxon>Ditrysia</taxon>
        <taxon>Papilionoidea</taxon>
        <taxon>Papilionidae</taxon>
        <taxon>Papilioninae</taxon>
        <taxon>Iphiclides</taxon>
    </lineage>
</organism>
<dbReference type="Proteomes" id="UP000837857">
    <property type="component" value="Chromosome 9"/>
</dbReference>
<evidence type="ECO:0000256" key="1">
    <source>
        <dbReference type="SAM" id="MobiDB-lite"/>
    </source>
</evidence>
<feature type="non-terminal residue" evidence="2">
    <location>
        <position position="172"/>
    </location>
</feature>
<feature type="compositionally biased region" description="Basic residues" evidence="1">
    <location>
        <begin position="160"/>
        <end position="172"/>
    </location>
</feature>